<dbReference type="InterPro" id="IPR055170">
    <property type="entry name" value="GFO_IDH_MocA-like_dom"/>
</dbReference>
<feature type="domain" description="Gfo/Idh/MocA-like oxidoreductase N-terminal" evidence="1">
    <location>
        <begin position="2"/>
        <end position="104"/>
    </location>
</feature>
<reference evidence="3 4" key="1">
    <citation type="submission" date="2016-03" db="EMBL/GenBank/DDBJ databases">
        <title>Microsymbionts genomes from the relict species Vavilovia formosa (Stev.) Fed.</title>
        <authorList>
            <person name="Kopat V."/>
            <person name="Chirak E."/>
            <person name="Kimeklis A."/>
            <person name="Andronov E."/>
        </authorList>
    </citation>
    <scope>NUCLEOTIDE SEQUENCE [LARGE SCALE GENOMIC DNA]</scope>
    <source>
        <strain evidence="3 4">Vaf07</strain>
    </source>
</reference>
<dbReference type="SUPFAM" id="SSF51735">
    <property type="entry name" value="NAD(P)-binding Rossmann-fold domains"/>
    <property type="match status" value="1"/>
</dbReference>
<dbReference type="OrthoDB" id="9792935at2"/>
<dbReference type="STRING" id="943830.A4A58_18215"/>
<dbReference type="Pfam" id="PF01408">
    <property type="entry name" value="GFO_IDH_MocA"/>
    <property type="match status" value="1"/>
</dbReference>
<dbReference type="PANTHER" id="PTHR43377">
    <property type="entry name" value="BILIVERDIN REDUCTASE A"/>
    <property type="match status" value="1"/>
</dbReference>
<sequence>MRVVVIGLGVQGRKRTAIAGPEVVAIVDPVLPDAGYRRIEDVPLSSYDAALLCVPDDPKVELLTYLLGNGKHALVEKPLLSEREADLSALAALAAKTGTVCYTAYNHRFEPHFVRMRDLIQSGKLGEIYTVRMYYGNGTAAQVKASPWRDTGTGVLFDLGSHLLDTLSFWLGPISQPFKVISASRFENLSFDHVTFGAAGKPLLQLETSLLSWRNHFYADVHAEKGSAHITSLCKWGPSTFIQRGRVLPSGRPDEDAVTLVQADPTWALEYDHFKSLCTNGGSALETDMWISRTLNSLGAAALSGEGQ</sequence>
<dbReference type="GO" id="GO:0000166">
    <property type="term" value="F:nucleotide binding"/>
    <property type="evidence" value="ECO:0007669"/>
    <property type="project" value="InterPro"/>
</dbReference>
<dbReference type="Pfam" id="PF22725">
    <property type="entry name" value="GFO_IDH_MocA_C3"/>
    <property type="match status" value="1"/>
</dbReference>
<dbReference type="Gene3D" id="3.30.360.10">
    <property type="entry name" value="Dihydrodipicolinate Reductase, domain 2"/>
    <property type="match status" value="1"/>
</dbReference>
<evidence type="ECO:0000259" key="2">
    <source>
        <dbReference type="Pfam" id="PF22725"/>
    </source>
</evidence>
<dbReference type="PANTHER" id="PTHR43377:SF1">
    <property type="entry name" value="BILIVERDIN REDUCTASE A"/>
    <property type="match status" value="1"/>
</dbReference>
<dbReference type="AlphaFoldDB" id="A0A163XB13"/>
<evidence type="ECO:0000313" key="3">
    <source>
        <dbReference type="EMBL" id="KZD20667.1"/>
    </source>
</evidence>
<dbReference type="InterPro" id="IPR051450">
    <property type="entry name" value="Gfo/Idh/MocA_Oxidoreductases"/>
</dbReference>
<gene>
    <name evidence="3" type="ORF">A4A58_18215</name>
</gene>
<comment type="caution">
    <text evidence="3">The sequence shown here is derived from an EMBL/GenBank/DDBJ whole genome shotgun (WGS) entry which is preliminary data.</text>
</comment>
<evidence type="ECO:0000259" key="1">
    <source>
        <dbReference type="Pfam" id="PF01408"/>
    </source>
</evidence>
<dbReference type="InterPro" id="IPR000683">
    <property type="entry name" value="Gfo/Idh/MocA-like_OxRdtase_N"/>
</dbReference>
<dbReference type="RefSeq" id="WP_068738296.1">
    <property type="nucleotide sequence ID" value="NZ_LVYV01000055.1"/>
</dbReference>
<dbReference type="Gene3D" id="3.40.50.720">
    <property type="entry name" value="NAD(P)-binding Rossmann-like Domain"/>
    <property type="match status" value="1"/>
</dbReference>
<keyword evidence="4" id="KW-1185">Reference proteome</keyword>
<dbReference type="InterPro" id="IPR036291">
    <property type="entry name" value="NAD(P)-bd_dom_sf"/>
</dbReference>
<organism evidence="3 4">
    <name type="scientific">Tardiphaga robiniae</name>
    <dbReference type="NCBI Taxonomy" id="943830"/>
    <lineage>
        <taxon>Bacteria</taxon>
        <taxon>Pseudomonadati</taxon>
        <taxon>Pseudomonadota</taxon>
        <taxon>Alphaproteobacteria</taxon>
        <taxon>Hyphomicrobiales</taxon>
        <taxon>Nitrobacteraceae</taxon>
        <taxon>Tardiphaga</taxon>
    </lineage>
</organism>
<protein>
    <submittedName>
        <fullName evidence="3">Oxidoreductase</fullName>
    </submittedName>
</protein>
<feature type="domain" description="GFO/IDH/MocA-like oxidoreductase" evidence="2">
    <location>
        <begin position="113"/>
        <end position="228"/>
    </location>
</feature>
<accession>A0A163XB13</accession>
<dbReference type="SUPFAM" id="SSF55347">
    <property type="entry name" value="Glyceraldehyde-3-phosphate dehydrogenase-like, C-terminal domain"/>
    <property type="match status" value="1"/>
</dbReference>
<name>A0A163XB13_9BRAD</name>
<evidence type="ECO:0000313" key="4">
    <source>
        <dbReference type="Proteomes" id="UP000076574"/>
    </source>
</evidence>
<dbReference type="Proteomes" id="UP000076574">
    <property type="component" value="Unassembled WGS sequence"/>
</dbReference>
<proteinExistence type="predicted"/>
<dbReference type="EMBL" id="LVYV01000055">
    <property type="protein sequence ID" value="KZD20667.1"/>
    <property type="molecule type" value="Genomic_DNA"/>
</dbReference>